<evidence type="ECO:0000256" key="2">
    <source>
        <dbReference type="ARBA" id="ARBA00022692"/>
    </source>
</evidence>
<keyword evidence="6 8" id="KW-0472">Membrane</keyword>
<dbReference type="eggNOG" id="KOG2447">
    <property type="taxonomic scope" value="Eukaryota"/>
</dbReference>
<comment type="caution">
    <text evidence="12">The sequence shown here is derived from an EMBL/GenBank/DDBJ whole genome shotgun (WGS) entry which is preliminary data.</text>
</comment>
<keyword evidence="3 9" id="KW-0732">Signal</keyword>
<feature type="transmembrane region" description="Helical" evidence="8">
    <location>
        <begin position="228"/>
        <end position="245"/>
    </location>
</feature>
<keyword evidence="4" id="KW-0256">Endoplasmic reticulum</keyword>
<feature type="domain" description="Helix-turn-helix" evidence="10">
    <location>
        <begin position="443"/>
        <end position="476"/>
    </location>
</feature>
<organism evidence="12">
    <name type="scientific">Talaromyces marneffei PM1</name>
    <dbReference type="NCBI Taxonomy" id="1077442"/>
    <lineage>
        <taxon>Eukaryota</taxon>
        <taxon>Fungi</taxon>
        <taxon>Dikarya</taxon>
        <taxon>Ascomycota</taxon>
        <taxon>Pezizomycotina</taxon>
        <taxon>Eurotiomycetes</taxon>
        <taxon>Eurotiomycetidae</taxon>
        <taxon>Eurotiales</taxon>
        <taxon>Trichocomaceae</taxon>
        <taxon>Talaromyces</taxon>
        <taxon>Talaromyces sect. Talaromyces</taxon>
    </lineage>
</organism>
<comment type="subcellular location">
    <subcellularLocation>
        <location evidence="1">Endoplasmic reticulum membrane</location>
        <topology evidence="1">Multi-pass membrane protein</topology>
    </subcellularLocation>
</comment>
<proteinExistence type="predicted"/>
<evidence type="ECO:0000259" key="11">
    <source>
        <dbReference type="Pfam" id="PF25147"/>
    </source>
</evidence>
<feature type="compositionally biased region" description="Low complexity" evidence="7">
    <location>
        <begin position="287"/>
        <end position="296"/>
    </location>
</feature>
<dbReference type="EMBL" id="JPOX01000003">
    <property type="protein sequence ID" value="KFX52186.1"/>
    <property type="molecule type" value="Genomic_DNA"/>
</dbReference>
<dbReference type="AlphaFoldDB" id="A0A093VZW8"/>
<feature type="signal peptide" evidence="9">
    <location>
        <begin position="1"/>
        <end position="20"/>
    </location>
</feature>
<keyword evidence="12" id="KW-0808">Transferase</keyword>
<evidence type="ECO:0000256" key="9">
    <source>
        <dbReference type="SAM" id="SignalP"/>
    </source>
</evidence>
<name>A0A093VZW8_TALMA</name>
<evidence type="ECO:0000259" key="10">
    <source>
        <dbReference type="Pfam" id="PF22943"/>
    </source>
</evidence>
<dbReference type="PANTHER" id="PTHR12640">
    <property type="entry name" value="RIBOPHORIN II"/>
    <property type="match status" value="1"/>
</dbReference>
<evidence type="ECO:0000256" key="8">
    <source>
        <dbReference type="SAM" id="Phobius"/>
    </source>
</evidence>
<keyword evidence="5 8" id="KW-1133">Transmembrane helix</keyword>
<evidence type="ECO:0000256" key="7">
    <source>
        <dbReference type="SAM" id="MobiDB-lite"/>
    </source>
</evidence>
<evidence type="ECO:0000313" key="12">
    <source>
        <dbReference type="EMBL" id="KFX52186.1"/>
    </source>
</evidence>
<dbReference type="Pfam" id="PF25147">
    <property type="entry name" value="Ribophorin_II_C"/>
    <property type="match status" value="1"/>
</dbReference>
<feature type="transmembrane region" description="Helical" evidence="8">
    <location>
        <begin position="251"/>
        <end position="268"/>
    </location>
</feature>
<dbReference type="Pfam" id="PF22943">
    <property type="entry name" value="HTH_68"/>
    <property type="match status" value="1"/>
</dbReference>
<dbReference type="InterPro" id="IPR054448">
    <property type="entry name" value="HTH_put_ascomycetes"/>
</dbReference>
<dbReference type="InterPro" id="IPR008814">
    <property type="entry name" value="Swp1"/>
</dbReference>
<feature type="compositionally biased region" description="Basic and acidic residues" evidence="7">
    <location>
        <begin position="338"/>
        <end position="350"/>
    </location>
</feature>
<dbReference type="InterPro" id="IPR056790">
    <property type="entry name" value="Ribophorin_II_C"/>
</dbReference>
<protein>
    <submittedName>
        <fullName evidence="12">Dolichyl-diphosphooligosaccharide--protein glycosyltransferase subunit SWP1</fullName>
    </submittedName>
</protein>
<sequence length="551" mass="60095">MRLLPAHLSLLALVVPSVYAASWGFADATVSVSSKSATGKVKQSLKENAPLATPLSLGDSDSLKLLLTAQEGRSAKRPHQAFLLLKDSTTGLDFSYPFSVKNDGKSKVELRKKDIPTQFLVTSEPVDAEIVIGSFGDSDAYRNLAFQLSIAGDASAPAASDSVERYGKQPRINHVFKTDPKSPPQIITLIFLLTVLVTIPVLAGMWMYFDVNLNHLTVALKAAPIPHILFVSSVIGLEGIFFMYYTSWNLFQMLPASLIVGVVAFLSGSRALSEKRKMGATASKPVRSAASAASRRQYPKTASPGTTKAMPAPIQQSPPQQKAAGPTYHSKEQPSASRSEEIDLDARDPDFAASLRSIGPVTPNPTFSHSSTFNRPRAFPPQLQSQTKSSLNQTPTGGFAPSVFPDANNNPALLVLSSRSRIAKAAEQELESFGRPSHPGREYLDAMAIRQVLTMRDRQKLKDGEIERMLRLKKGVAWSLITLYLVNLNRRYTPMGSSLPLQIPFYHSLLVISCLISKRLGLALHWRSVSALPFIVYCPTFFQDVLAMVLG</sequence>
<dbReference type="PANTHER" id="PTHR12640:SF0">
    <property type="entry name" value="DOLICHYL-DIPHOSPHOOLIGOSACCHARIDE--PROTEIN GLYCOSYLTRANSFERASE SUBUNIT 2"/>
    <property type="match status" value="1"/>
</dbReference>
<dbReference type="GO" id="GO:0016740">
    <property type="term" value="F:transferase activity"/>
    <property type="evidence" value="ECO:0007669"/>
    <property type="project" value="UniProtKB-KW"/>
</dbReference>
<keyword evidence="2 8" id="KW-0812">Transmembrane</keyword>
<gene>
    <name evidence="12" type="ORF">GQ26_0031240</name>
</gene>
<dbReference type="HOGENOM" id="CLU_482414_0_0_1"/>
<feature type="compositionally biased region" description="Polar residues" evidence="7">
    <location>
        <begin position="364"/>
        <end position="374"/>
    </location>
</feature>
<evidence type="ECO:0000256" key="5">
    <source>
        <dbReference type="ARBA" id="ARBA00022989"/>
    </source>
</evidence>
<feature type="transmembrane region" description="Helical" evidence="8">
    <location>
        <begin position="186"/>
        <end position="208"/>
    </location>
</feature>
<evidence type="ECO:0000256" key="3">
    <source>
        <dbReference type="ARBA" id="ARBA00022729"/>
    </source>
</evidence>
<dbReference type="GO" id="GO:0008250">
    <property type="term" value="C:oligosaccharyltransferase complex"/>
    <property type="evidence" value="ECO:0007669"/>
    <property type="project" value="InterPro"/>
</dbReference>
<evidence type="ECO:0000256" key="4">
    <source>
        <dbReference type="ARBA" id="ARBA00022824"/>
    </source>
</evidence>
<feature type="chain" id="PRO_5044254614" evidence="9">
    <location>
        <begin position="21"/>
        <end position="551"/>
    </location>
</feature>
<feature type="domain" description="Ribophorin II C-terminal" evidence="11">
    <location>
        <begin position="176"/>
        <end position="275"/>
    </location>
</feature>
<feature type="compositionally biased region" description="Polar residues" evidence="7">
    <location>
        <begin position="382"/>
        <end position="396"/>
    </location>
</feature>
<evidence type="ECO:0000256" key="1">
    <source>
        <dbReference type="ARBA" id="ARBA00004477"/>
    </source>
</evidence>
<feature type="region of interest" description="Disordered" evidence="7">
    <location>
        <begin position="277"/>
        <end position="405"/>
    </location>
</feature>
<dbReference type="UniPathway" id="UPA00378"/>
<accession>A0A093VZW8</accession>
<evidence type="ECO:0000256" key="6">
    <source>
        <dbReference type="ARBA" id="ARBA00023136"/>
    </source>
</evidence>
<dbReference type="GO" id="GO:0006487">
    <property type="term" value="P:protein N-linked glycosylation"/>
    <property type="evidence" value="ECO:0007669"/>
    <property type="project" value="TreeGrafter"/>
</dbReference>
<reference evidence="12" key="1">
    <citation type="journal article" date="2014" name="PLoS Genet.">
        <title>Signature Gene Expression Reveals Novel Clues to the Molecular Mechanisms of Dimorphic Transition in Penicillium marneffei.</title>
        <authorList>
            <person name="Yang E."/>
            <person name="Wang G."/>
            <person name="Cai J."/>
            <person name="Woo P.C."/>
            <person name="Lau S.K."/>
            <person name="Yuen K.-Y."/>
            <person name="Chow W.-N."/>
            <person name="Lin X."/>
        </authorList>
    </citation>
    <scope>NUCLEOTIDE SEQUENCE [LARGE SCALE GENOMIC DNA]</scope>
    <source>
        <strain evidence="12">PM1</strain>
    </source>
</reference>